<evidence type="ECO:0000313" key="1">
    <source>
        <dbReference type="EMBL" id="GED59191.1"/>
    </source>
</evidence>
<dbReference type="RefSeq" id="WP_160309985.1">
    <property type="nucleotide sequence ID" value="NZ_BJOL01000019.1"/>
</dbReference>
<dbReference type="GeneID" id="97007568"/>
<sequence>MFYKGDNREASPTGTYRTAQEIWVDFDRRTVTPYKNTGVSHRKVECSNGQNSTNQGQISNSCLEYKWESWGASYVKFRLVCACGNPLEPAAPGIDYVLDVKVWSNGGVEVTGEHDGFPAYEM</sequence>
<comment type="caution">
    <text evidence="1">The sequence shown here is derived from an EMBL/GenBank/DDBJ whole genome shotgun (WGS) entry which is preliminary data.</text>
</comment>
<gene>
    <name evidence="1" type="ORF">BFO01nite_33230</name>
</gene>
<proteinExistence type="predicted"/>
<reference evidence="1 2" key="1">
    <citation type="submission" date="2019-06" db="EMBL/GenBank/DDBJ databases">
        <title>Whole genome shotgun sequence of Brevibacillus formosus NBRC 15716.</title>
        <authorList>
            <person name="Hosoyama A."/>
            <person name="Uohara A."/>
            <person name="Ohji S."/>
            <person name="Ichikawa N."/>
        </authorList>
    </citation>
    <scope>NUCLEOTIDE SEQUENCE [LARGE SCALE GENOMIC DNA]</scope>
    <source>
        <strain evidence="1 2">NBRC 15716</strain>
    </source>
</reference>
<organism evidence="1 2">
    <name type="scientific">Brevibacillus formosus</name>
    <dbReference type="NCBI Taxonomy" id="54913"/>
    <lineage>
        <taxon>Bacteria</taxon>
        <taxon>Bacillati</taxon>
        <taxon>Bacillota</taxon>
        <taxon>Bacilli</taxon>
        <taxon>Bacillales</taxon>
        <taxon>Paenibacillaceae</taxon>
        <taxon>Brevibacillus</taxon>
    </lineage>
</organism>
<name>A0ABQ0T789_9BACL</name>
<dbReference type="Proteomes" id="UP000319498">
    <property type="component" value="Unassembled WGS sequence"/>
</dbReference>
<dbReference type="EMBL" id="BJOL01000019">
    <property type="protein sequence ID" value="GED59191.1"/>
    <property type="molecule type" value="Genomic_DNA"/>
</dbReference>
<dbReference type="InterPro" id="IPR021631">
    <property type="entry name" value="DUF3238"/>
</dbReference>
<evidence type="ECO:0000313" key="2">
    <source>
        <dbReference type="Proteomes" id="UP000319498"/>
    </source>
</evidence>
<dbReference type="Pfam" id="PF11579">
    <property type="entry name" value="DUF3238"/>
    <property type="match status" value="1"/>
</dbReference>
<protein>
    <submittedName>
        <fullName evidence="1">Uncharacterized protein</fullName>
    </submittedName>
</protein>
<accession>A0ABQ0T789</accession>
<keyword evidence="2" id="KW-1185">Reference proteome</keyword>